<evidence type="ECO:0000256" key="1">
    <source>
        <dbReference type="ARBA" id="ARBA00004123"/>
    </source>
</evidence>
<evidence type="ECO:0000313" key="8">
    <source>
        <dbReference type="Proteomes" id="UP001519460"/>
    </source>
</evidence>
<evidence type="ECO:0000313" key="7">
    <source>
        <dbReference type="EMBL" id="KAK7474800.1"/>
    </source>
</evidence>
<keyword evidence="8" id="KW-1185">Reference proteome</keyword>
<keyword evidence="3" id="KW-0804">Transcription</keyword>
<sequence length="418" mass="46758">MRVELDFSKPREICSARLDMLAGSLPYGFGDCRRSLHESAVLVEEIVHQQMASLLCQASDVAMTRGSRFVGLEDILFLLRKDKVKLRRLLRYLDLKDFKMAALKGALPEEEEGEVDVKPQIMKRRRKVCYDFLASIDQTGELLALFDDPGVDLVKHERLVRAELMARGMDSQQYKEFCEARQANFSRRYKSQRFKDWLMAGVNVDIKPNPQALEVVSYLAYETVAQVVDLALVVKQDQRAVESDPLARVTVPVRHNYHDLQSSTLYPNTAKPALGGMGSPARSPPATPTTPGSVQAAPSTQGTTSSNSGSTVQTNASSSTSQTSSSSLSRANKKKRKRSGPATTLDTSWNQAIMPADIREAMRRYSQDIGPFASMILEPWRTLATPKEFVIHRCKWFVFTTTVKALYAIKAICNLRDQ</sequence>
<dbReference type="PANTHER" id="PTHR11380">
    <property type="entry name" value="TRANSCRIPTION INITIATION FACTOR TFIID/SUPT3-RELATED"/>
    <property type="match status" value="1"/>
</dbReference>
<dbReference type="AlphaFoldDB" id="A0ABD0JIM1"/>
<evidence type="ECO:0000256" key="3">
    <source>
        <dbReference type="ARBA" id="ARBA00023163"/>
    </source>
</evidence>
<dbReference type="Proteomes" id="UP001519460">
    <property type="component" value="Unassembled WGS sequence"/>
</dbReference>
<evidence type="ECO:0000256" key="4">
    <source>
        <dbReference type="ARBA" id="ARBA00023242"/>
    </source>
</evidence>
<evidence type="ECO:0000256" key="2">
    <source>
        <dbReference type="ARBA" id="ARBA00023015"/>
    </source>
</evidence>
<dbReference type="InterPro" id="IPR003195">
    <property type="entry name" value="TFIID_TAF13"/>
</dbReference>
<comment type="caution">
    <text evidence="7">The sequence shown here is derived from an EMBL/GenBank/DDBJ whole genome shotgun (WGS) entry which is preliminary data.</text>
</comment>
<evidence type="ECO:0000256" key="6">
    <source>
        <dbReference type="SAM" id="MobiDB-lite"/>
    </source>
</evidence>
<dbReference type="CDD" id="cd07978">
    <property type="entry name" value="HFD_TAF13"/>
    <property type="match status" value="1"/>
</dbReference>
<name>A0ABD0JIM1_9CAEN</name>
<dbReference type="SUPFAM" id="SSF47113">
    <property type="entry name" value="Histone-fold"/>
    <property type="match status" value="1"/>
</dbReference>
<accession>A0ABD0JIM1</accession>
<proteinExistence type="inferred from homology"/>
<dbReference type="InterPro" id="IPR009072">
    <property type="entry name" value="Histone-fold"/>
</dbReference>
<evidence type="ECO:0000256" key="5">
    <source>
        <dbReference type="ARBA" id="ARBA00061274"/>
    </source>
</evidence>
<comment type="subcellular location">
    <subcellularLocation>
        <location evidence="1">Nucleus</location>
    </subcellularLocation>
</comment>
<organism evidence="7 8">
    <name type="scientific">Batillaria attramentaria</name>
    <dbReference type="NCBI Taxonomy" id="370345"/>
    <lineage>
        <taxon>Eukaryota</taxon>
        <taxon>Metazoa</taxon>
        <taxon>Spiralia</taxon>
        <taxon>Lophotrochozoa</taxon>
        <taxon>Mollusca</taxon>
        <taxon>Gastropoda</taxon>
        <taxon>Caenogastropoda</taxon>
        <taxon>Sorbeoconcha</taxon>
        <taxon>Cerithioidea</taxon>
        <taxon>Batillariidae</taxon>
        <taxon>Batillaria</taxon>
    </lineage>
</organism>
<dbReference type="EMBL" id="JACVVK020000425">
    <property type="protein sequence ID" value="KAK7474800.1"/>
    <property type="molecule type" value="Genomic_DNA"/>
</dbReference>
<keyword evidence="4" id="KW-0539">Nucleus</keyword>
<dbReference type="Gene3D" id="1.10.20.10">
    <property type="entry name" value="Histone, subunit A"/>
    <property type="match status" value="1"/>
</dbReference>
<keyword evidence="2" id="KW-0805">Transcription regulation</keyword>
<dbReference type="GO" id="GO:0005634">
    <property type="term" value="C:nucleus"/>
    <property type="evidence" value="ECO:0007669"/>
    <property type="project" value="UniProtKB-SubCell"/>
</dbReference>
<evidence type="ECO:0008006" key="9">
    <source>
        <dbReference type="Google" id="ProtNLM"/>
    </source>
</evidence>
<dbReference type="Pfam" id="PF02269">
    <property type="entry name" value="TFIID-18kDa"/>
    <property type="match status" value="1"/>
</dbReference>
<feature type="compositionally biased region" description="Low complexity" evidence="6">
    <location>
        <begin position="289"/>
        <end position="329"/>
    </location>
</feature>
<feature type="region of interest" description="Disordered" evidence="6">
    <location>
        <begin position="260"/>
        <end position="348"/>
    </location>
</feature>
<protein>
    <recommendedName>
        <fullName evidence="9">Transcription initiation protein SPT3 homolog</fullName>
    </recommendedName>
</protein>
<dbReference type="PANTHER" id="PTHR11380:SF16">
    <property type="entry name" value="TRANSCRIPTION INITIATION PROTEIN SPT3 HOMOLOG"/>
    <property type="match status" value="1"/>
</dbReference>
<gene>
    <name evidence="7" type="ORF">BaRGS_00033981</name>
</gene>
<reference evidence="7 8" key="1">
    <citation type="journal article" date="2023" name="Sci. Data">
        <title>Genome assembly of the Korean intertidal mud-creeper Batillaria attramentaria.</title>
        <authorList>
            <person name="Patra A.K."/>
            <person name="Ho P.T."/>
            <person name="Jun S."/>
            <person name="Lee S.J."/>
            <person name="Kim Y."/>
            <person name="Won Y.J."/>
        </authorList>
    </citation>
    <scope>NUCLEOTIDE SEQUENCE [LARGE SCALE GENOMIC DNA]</scope>
    <source>
        <strain evidence="7">Wonlab-2016</strain>
    </source>
</reference>
<comment type="similarity">
    <text evidence="5">Belongs to the SPT3 family.</text>
</comment>